<dbReference type="InterPro" id="IPR003675">
    <property type="entry name" value="Rce1/LyrA-like_dom"/>
</dbReference>
<accession>A0A1I5I877</accession>
<feature type="transmembrane region" description="Helical" evidence="1">
    <location>
        <begin position="28"/>
        <end position="46"/>
    </location>
</feature>
<keyword evidence="1" id="KW-0812">Transmembrane</keyword>
<evidence type="ECO:0000259" key="2">
    <source>
        <dbReference type="Pfam" id="PF02517"/>
    </source>
</evidence>
<dbReference type="GO" id="GO:0080120">
    <property type="term" value="P:CAAX-box protein maturation"/>
    <property type="evidence" value="ECO:0007669"/>
    <property type="project" value="UniProtKB-ARBA"/>
</dbReference>
<evidence type="ECO:0000313" key="4">
    <source>
        <dbReference type="Proteomes" id="UP000199564"/>
    </source>
</evidence>
<name>A0A1I5I877_9BACT</name>
<sequence length="217" mass="25429">MELLSYLKSFFKNPTINEPYTPLPWKDFVVLLVLVLITIIPYSFFLEFLGIDQFDHKLLDLLKKNKWLFAFLGVFLAPLIEEPIFRLHLDLKKSSLWWSLGLSILVISELWYPAALLMIYLILLLIMVYRGVQPNRKYVIFISAALFGLVHMINYTGFDFGKYFYWVPFLVAIQFFLGLILSYIRLKNGIKWAIIFHGTYNAILVIPAVYFLDPSNL</sequence>
<feature type="transmembrane region" description="Helical" evidence="1">
    <location>
        <begin position="138"/>
        <end position="157"/>
    </location>
</feature>
<keyword evidence="1" id="KW-1133">Transmembrane helix</keyword>
<dbReference type="STRING" id="226506.SAMN04488519_108122"/>
<organism evidence="3 4">
    <name type="scientific">Algoriphagus ornithinivorans</name>
    <dbReference type="NCBI Taxonomy" id="226506"/>
    <lineage>
        <taxon>Bacteria</taxon>
        <taxon>Pseudomonadati</taxon>
        <taxon>Bacteroidota</taxon>
        <taxon>Cytophagia</taxon>
        <taxon>Cytophagales</taxon>
        <taxon>Cyclobacteriaceae</taxon>
        <taxon>Algoriphagus</taxon>
    </lineage>
</organism>
<evidence type="ECO:0000313" key="3">
    <source>
        <dbReference type="EMBL" id="SFO56350.1"/>
    </source>
</evidence>
<feature type="transmembrane region" description="Helical" evidence="1">
    <location>
        <begin position="67"/>
        <end position="85"/>
    </location>
</feature>
<keyword evidence="1" id="KW-0472">Membrane</keyword>
<keyword evidence="4" id="KW-1185">Reference proteome</keyword>
<reference evidence="4" key="1">
    <citation type="submission" date="2016-10" db="EMBL/GenBank/DDBJ databases">
        <authorList>
            <person name="Varghese N."/>
            <person name="Submissions S."/>
        </authorList>
    </citation>
    <scope>NUCLEOTIDE SEQUENCE [LARGE SCALE GENOMIC DNA]</scope>
    <source>
        <strain evidence="4">DSM 15282</strain>
    </source>
</reference>
<keyword evidence="3" id="KW-0645">Protease</keyword>
<evidence type="ECO:0000256" key="1">
    <source>
        <dbReference type="SAM" id="Phobius"/>
    </source>
</evidence>
<feature type="transmembrane region" description="Helical" evidence="1">
    <location>
        <begin position="97"/>
        <end position="126"/>
    </location>
</feature>
<feature type="domain" description="CAAX prenyl protease 2/Lysostaphin resistance protein A-like" evidence="2">
    <location>
        <begin position="65"/>
        <end position="203"/>
    </location>
</feature>
<keyword evidence="3" id="KW-0378">Hydrolase</keyword>
<dbReference type="Pfam" id="PF02517">
    <property type="entry name" value="Rce1-like"/>
    <property type="match status" value="1"/>
</dbReference>
<dbReference type="GO" id="GO:0004175">
    <property type="term" value="F:endopeptidase activity"/>
    <property type="evidence" value="ECO:0007669"/>
    <property type="project" value="UniProtKB-ARBA"/>
</dbReference>
<feature type="transmembrane region" description="Helical" evidence="1">
    <location>
        <begin position="163"/>
        <end position="186"/>
    </location>
</feature>
<dbReference type="AlphaFoldDB" id="A0A1I5I877"/>
<dbReference type="EMBL" id="FOVW01000008">
    <property type="protein sequence ID" value="SFO56350.1"/>
    <property type="molecule type" value="Genomic_DNA"/>
</dbReference>
<feature type="transmembrane region" description="Helical" evidence="1">
    <location>
        <begin position="193"/>
        <end position="212"/>
    </location>
</feature>
<dbReference type="Proteomes" id="UP000199564">
    <property type="component" value="Unassembled WGS sequence"/>
</dbReference>
<proteinExistence type="predicted"/>
<dbReference type="GO" id="GO:0006508">
    <property type="term" value="P:proteolysis"/>
    <property type="evidence" value="ECO:0007669"/>
    <property type="project" value="UniProtKB-KW"/>
</dbReference>
<protein>
    <submittedName>
        <fullName evidence="3">CAAX protease self-immunity</fullName>
    </submittedName>
</protein>
<dbReference type="RefSeq" id="WP_091654875.1">
    <property type="nucleotide sequence ID" value="NZ_FOVW01000008.1"/>
</dbReference>
<gene>
    <name evidence="3" type="ORF">SAMN04488519_108122</name>
</gene>